<comment type="caution">
    <text evidence="2">The sequence shown here is derived from an EMBL/GenBank/DDBJ whole genome shotgun (WGS) entry which is preliminary data.</text>
</comment>
<name>A0A4R3Y692_9PROT</name>
<keyword evidence="2" id="KW-0378">Hydrolase</keyword>
<dbReference type="AlphaFoldDB" id="A0A4R3Y692"/>
<dbReference type="PANTHER" id="PTHR21666">
    <property type="entry name" value="PEPTIDASE-RELATED"/>
    <property type="match status" value="1"/>
</dbReference>
<feature type="domain" description="M23ase beta-sheet core" evidence="1">
    <location>
        <begin position="123"/>
        <end position="217"/>
    </location>
</feature>
<dbReference type="SUPFAM" id="SSF51261">
    <property type="entry name" value="Duplicated hybrid motif"/>
    <property type="match status" value="1"/>
</dbReference>
<organism evidence="2 3">
    <name type="scientific">Sulfurirhabdus autotrophica</name>
    <dbReference type="NCBI Taxonomy" id="1706046"/>
    <lineage>
        <taxon>Bacteria</taxon>
        <taxon>Pseudomonadati</taxon>
        <taxon>Pseudomonadota</taxon>
        <taxon>Betaproteobacteria</taxon>
        <taxon>Nitrosomonadales</taxon>
        <taxon>Sulfuricellaceae</taxon>
        <taxon>Sulfurirhabdus</taxon>
    </lineage>
</organism>
<dbReference type="GO" id="GO:0004222">
    <property type="term" value="F:metalloendopeptidase activity"/>
    <property type="evidence" value="ECO:0007669"/>
    <property type="project" value="TreeGrafter"/>
</dbReference>
<accession>A0A4R3Y692</accession>
<proteinExistence type="predicted"/>
<dbReference type="Gene3D" id="2.70.70.10">
    <property type="entry name" value="Glucose Permease (Domain IIA)"/>
    <property type="match status" value="1"/>
</dbReference>
<gene>
    <name evidence="2" type="ORF">EDC63_1051</name>
</gene>
<evidence type="ECO:0000259" key="1">
    <source>
        <dbReference type="Pfam" id="PF01551"/>
    </source>
</evidence>
<protein>
    <submittedName>
        <fullName evidence="2">Murein DD-endopeptidase MepM/ murein hydrolase activator NlpD</fullName>
    </submittedName>
</protein>
<sequence>MVVISEYMQKIFNMNLAATPAIVDHKRSHIVLPKGNEAQQYNGDKNIVVIRGGATSAQVNARKKDKDIPHKTVVKNIKKKVEKAPVSTTTPIKDGLLFPLPIRPLDDYHTGERKFNAPRGIRRHAGCDLYAPLGTEVRAMADGVIIQCYDFYWQTDAIEVDHGDFIARYGEIKPRTDLERNKLRGQEVKRGDVLGSVGHLIKANGEKFKYTMLHIELYGSSTSPLGVNSHLSNKNLPPFQRRSDLADPTATLDKCVMT</sequence>
<dbReference type="EMBL" id="SMCO01000005">
    <property type="protein sequence ID" value="TCV87336.1"/>
    <property type="molecule type" value="Genomic_DNA"/>
</dbReference>
<dbReference type="InterPro" id="IPR050570">
    <property type="entry name" value="Cell_wall_metabolism_enzyme"/>
</dbReference>
<dbReference type="Proteomes" id="UP000295367">
    <property type="component" value="Unassembled WGS sequence"/>
</dbReference>
<dbReference type="OrthoDB" id="9815245at2"/>
<dbReference type="CDD" id="cd12797">
    <property type="entry name" value="M23_peptidase"/>
    <property type="match status" value="1"/>
</dbReference>
<dbReference type="InterPro" id="IPR011055">
    <property type="entry name" value="Dup_hybrid_motif"/>
</dbReference>
<dbReference type="InterPro" id="IPR016047">
    <property type="entry name" value="M23ase_b-sheet_dom"/>
</dbReference>
<reference evidence="2 3" key="1">
    <citation type="submission" date="2019-03" db="EMBL/GenBank/DDBJ databases">
        <title>Genomic Encyclopedia of Type Strains, Phase IV (KMG-IV): sequencing the most valuable type-strain genomes for metagenomic binning, comparative biology and taxonomic classification.</title>
        <authorList>
            <person name="Goeker M."/>
        </authorList>
    </citation>
    <scope>NUCLEOTIDE SEQUENCE [LARGE SCALE GENOMIC DNA]</scope>
    <source>
        <strain evidence="2 3">DSM 100309</strain>
    </source>
</reference>
<dbReference type="PANTHER" id="PTHR21666:SF291">
    <property type="entry name" value="STAGE II SPORULATION PROTEIN Q"/>
    <property type="match status" value="1"/>
</dbReference>
<keyword evidence="3" id="KW-1185">Reference proteome</keyword>
<evidence type="ECO:0000313" key="3">
    <source>
        <dbReference type="Proteomes" id="UP000295367"/>
    </source>
</evidence>
<evidence type="ECO:0000313" key="2">
    <source>
        <dbReference type="EMBL" id="TCV87336.1"/>
    </source>
</evidence>
<dbReference type="Pfam" id="PF01551">
    <property type="entry name" value="Peptidase_M23"/>
    <property type="match status" value="1"/>
</dbReference>